<dbReference type="PRINTS" id="PR00081">
    <property type="entry name" value="GDHRDH"/>
</dbReference>
<evidence type="ECO:0000256" key="1">
    <source>
        <dbReference type="ARBA" id="ARBA00006484"/>
    </source>
</evidence>
<dbReference type="PRINTS" id="PR00080">
    <property type="entry name" value="SDRFAMILY"/>
</dbReference>
<dbReference type="Gene3D" id="3.40.50.720">
    <property type="entry name" value="NAD(P)-binding Rossmann-like Domain"/>
    <property type="match status" value="1"/>
</dbReference>
<organism evidence="4 5">
    <name type="scientific">Fusarium heterosporum</name>
    <dbReference type="NCBI Taxonomy" id="42747"/>
    <lineage>
        <taxon>Eukaryota</taxon>
        <taxon>Fungi</taxon>
        <taxon>Dikarya</taxon>
        <taxon>Ascomycota</taxon>
        <taxon>Pezizomycotina</taxon>
        <taxon>Sordariomycetes</taxon>
        <taxon>Hypocreomycetidae</taxon>
        <taxon>Hypocreales</taxon>
        <taxon>Nectriaceae</taxon>
        <taxon>Fusarium</taxon>
        <taxon>Fusarium heterosporum species complex</taxon>
    </lineage>
</organism>
<proteinExistence type="inferred from homology"/>
<evidence type="ECO:0000313" key="5">
    <source>
        <dbReference type="Proteomes" id="UP000567885"/>
    </source>
</evidence>
<comment type="similarity">
    <text evidence="1 3">Belongs to the short-chain dehydrogenases/reductases (SDR) family.</text>
</comment>
<dbReference type="InterPro" id="IPR002347">
    <property type="entry name" value="SDR_fam"/>
</dbReference>
<dbReference type="InterPro" id="IPR036291">
    <property type="entry name" value="NAD(P)-bd_dom_sf"/>
</dbReference>
<name>A0A8H5T8I3_FUSHE</name>
<dbReference type="PANTHER" id="PTHR44229">
    <property type="entry name" value="15-HYDROXYPROSTAGLANDIN DEHYDROGENASE [NAD(+)]"/>
    <property type="match status" value="1"/>
</dbReference>
<keyword evidence="5" id="KW-1185">Reference proteome</keyword>
<dbReference type="SUPFAM" id="SSF51735">
    <property type="entry name" value="NAD(P)-binding Rossmann-fold domains"/>
    <property type="match status" value="1"/>
</dbReference>
<comment type="caution">
    <text evidence="4">The sequence shown here is derived from an EMBL/GenBank/DDBJ whole genome shotgun (WGS) entry which is preliminary data.</text>
</comment>
<dbReference type="AlphaFoldDB" id="A0A8H5T8I3"/>
<dbReference type="GO" id="GO:0016616">
    <property type="term" value="F:oxidoreductase activity, acting on the CH-OH group of donors, NAD or NADP as acceptor"/>
    <property type="evidence" value="ECO:0007669"/>
    <property type="project" value="TreeGrafter"/>
</dbReference>
<evidence type="ECO:0000256" key="2">
    <source>
        <dbReference type="ARBA" id="ARBA00023002"/>
    </source>
</evidence>
<dbReference type="OrthoDB" id="5296at2759"/>
<dbReference type="Proteomes" id="UP000567885">
    <property type="component" value="Unassembled WGS sequence"/>
</dbReference>
<evidence type="ECO:0000256" key="3">
    <source>
        <dbReference type="RuleBase" id="RU000363"/>
    </source>
</evidence>
<dbReference type="GO" id="GO:0005737">
    <property type="term" value="C:cytoplasm"/>
    <property type="evidence" value="ECO:0007669"/>
    <property type="project" value="TreeGrafter"/>
</dbReference>
<gene>
    <name evidence="4" type="ORF">FHETE_6846</name>
</gene>
<keyword evidence="2" id="KW-0560">Oxidoreductase</keyword>
<dbReference type="EMBL" id="JAAGWQ010000129">
    <property type="protein sequence ID" value="KAF5664986.1"/>
    <property type="molecule type" value="Genomic_DNA"/>
</dbReference>
<protein>
    <submittedName>
        <fullName evidence="4">Nad-dependent 15-hydroxyprostaglandin dehydrogenase</fullName>
    </submittedName>
</protein>
<accession>A0A8H5T8I3</accession>
<reference evidence="4 5" key="1">
    <citation type="submission" date="2020-05" db="EMBL/GenBank/DDBJ databases">
        <title>Identification and distribution of gene clusters putatively required for synthesis of sphingolipid metabolism inhibitors in phylogenetically diverse species of the filamentous fungus Fusarium.</title>
        <authorList>
            <person name="Kim H.-S."/>
            <person name="Busman M."/>
            <person name="Brown D.W."/>
            <person name="Divon H."/>
            <person name="Uhlig S."/>
            <person name="Proctor R.H."/>
        </authorList>
    </citation>
    <scope>NUCLEOTIDE SEQUENCE [LARGE SCALE GENOMIC DNA]</scope>
    <source>
        <strain evidence="4 5">NRRL 20693</strain>
    </source>
</reference>
<dbReference type="PANTHER" id="PTHR44229:SF4">
    <property type="entry name" value="15-HYDROXYPROSTAGLANDIN DEHYDROGENASE [NAD(+)]"/>
    <property type="match status" value="1"/>
</dbReference>
<dbReference type="Pfam" id="PF00106">
    <property type="entry name" value="adh_short"/>
    <property type="match status" value="1"/>
</dbReference>
<evidence type="ECO:0000313" key="4">
    <source>
        <dbReference type="EMBL" id="KAF5664986.1"/>
    </source>
</evidence>
<sequence length="330" mass="36287">MSYSIKDRFAIVTGGGSGIGHALVRLLLNAGCSVAIADLKLRPEAEATVRQFSNPSENKGAVFFCQTDVSDWAQISSLWKTTLERFDRIDILVNCAGVYEAPGISFWNPPGISPLAEDPEDAKVGQYKIFSVNTIAPIRLAQIAIDYWQQHSEIEGNLLFVASMGGYVHSMQTPLYFASKAALVSMVKSLSGLKMALGIRNAAICPGAVFTPIFEPEYCRDRLQGDDVALEAEHVAELSMKVLQDAEYGNGNIMEIMMVGTKEEPEVHVAEVDLMALYPKVNPIGARAIAEEMKFYGKIEDAMIEDDYIRTDFSYNSKKIRDSVLIGPEI</sequence>